<accession>A0A7J7P8U9</accession>
<keyword evidence="3" id="KW-1185">Reference proteome</keyword>
<proteinExistence type="predicted"/>
<organism evidence="2 3">
    <name type="scientific">Kingdonia uniflora</name>
    <dbReference type="NCBI Taxonomy" id="39325"/>
    <lineage>
        <taxon>Eukaryota</taxon>
        <taxon>Viridiplantae</taxon>
        <taxon>Streptophyta</taxon>
        <taxon>Embryophyta</taxon>
        <taxon>Tracheophyta</taxon>
        <taxon>Spermatophyta</taxon>
        <taxon>Magnoliopsida</taxon>
        <taxon>Ranunculales</taxon>
        <taxon>Circaeasteraceae</taxon>
        <taxon>Kingdonia</taxon>
    </lineage>
</organism>
<evidence type="ECO:0000313" key="2">
    <source>
        <dbReference type="EMBL" id="KAF6175712.1"/>
    </source>
</evidence>
<dbReference type="OrthoDB" id="1743678at2759"/>
<feature type="transmembrane region" description="Helical" evidence="1">
    <location>
        <begin position="23"/>
        <end position="42"/>
    </location>
</feature>
<evidence type="ECO:0000313" key="3">
    <source>
        <dbReference type="Proteomes" id="UP000541444"/>
    </source>
</evidence>
<evidence type="ECO:0000256" key="1">
    <source>
        <dbReference type="SAM" id="Phobius"/>
    </source>
</evidence>
<dbReference type="AlphaFoldDB" id="A0A7J7P8U9"/>
<protein>
    <submittedName>
        <fullName evidence="2">Uncharacterized protein</fullName>
    </submittedName>
</protein>
<keyword evidence="1" id="KW-0812">Transmembrane</keyword>
<comment type="caution">
    <text evidence="2">The sequence shown here is derived from an EMBL/GenBank/DDBJ whole genome shotgun (WGS) entry which is preliminary data.</text>
</comment>
<reference evidence="2 3" key="1">
    <citation type="journal article" date="2020" name="IScience">
        <title>Genome Sequencing of the Endangered Kingdonia uniflora (Circaeasteraceae, Ranunculales) Reveals Potential Mechanisms of Evolutionary Specialization.</title>
        <authorList>
            <person name="Sun Y."/>
            <person name="Deng T."/>
            <person name="Zhang A."/>
            <person name="Moore M.J."/>
            <person name="Landis J.B."/>
            <person name="Lin N."/>
            <person name="Zhang H."/>
            <person name="Zhang X."/>
            <person name="Huang J."/>
            <person name="Zhang X."/>
            <person name="Sun H."/>
            <person name="Wang H."/>
        </authorList>
    </citation>
    <scope>NUCLEOTIDE SEQUENCE [LARGE SCALE GENOMIC DNA]</scope>
    <source>
        <strain evidence="2">TB1705</strain>
        <tissue evidence="2">Leaf</tissue>
    </source>
</reference>
<name>A0A7J7P8U9_9MAGN</name>
<keyword evidence="1" id="KW-0472">Membrane</keyword>
<gene>
    <name evidence="2" type="ORF">GIB67_022714</name>
</gene>
<dbReference type="EMBL" id="JACGCM010000155">
    <property type="protein sequence ID" value="KAF6175712.1"/>
    <property type="molecule type" value="Genomic_DNA"/>
</dbReference>
<dbReference type="Proteomes" id="UP000541444">
    <property type="component" value="Unassembled WGS sequence"/>
</dbReference>
<sequence length="86" mass="9607">MMSSTLEGPRHIGRFRVCRLQKLFLLSVIDLGMVPLIVLLILRRMKKSDGTLTGDVVPYNIVPLDAPALTYAIGSFAEKFPEHPNQ</sequence>
<keyword evidence="1" id="KW-1133">Transmembrane helix</keyword>